<keyword evidence="7 10" id="KW-0496">Mitochondrion</keyword>
<dbReference type="InterPro" id="IPR000511">
    <property type="entry name" value="Holocyt_c/c1_synthase"/>
</dbReference>
<evidence type="ECO:0000256" key="5">
    <source>
        <dbReference type="ARBA" id="ARBA00022792"/>
    </source>
</evidence>
<dbReference type="PANTHER" id="PTHR12743">
    <property type="entry name" value="CYTOCHROME C1 HEME LYASE"/>
    <property type="match status" value="1"/>
</dbReference>
<dbReference type="GO" id="GO:0046872">
    <property type="term" value="F:metal ion binding"/>
    <property type="evidence" value="ECO:0007669"/>
    <property type="project" value="UniProtKB-KW"/>
</dbReference>
<evidence type="ECO:0000313" key="11">
    <source>
        <dbReference type="EMBL" id="SBS88563.1"/>
    </source>
</evidence>
<accession>A0A1A8X175</accession>
<keyword evidence="4 10" id="KW-0479">Metal-binding</keyword>
<keyword evidence="8 10" id="KW-0472">Membrane</keyword>
<organism evidence="12 13">
    <name type="scientific">Plasmodium ovale curtisi</name>
    <dbReference type="NCBI Taxonomy" id="864141"/>
    <lineage>
        <taxon>Eukaryota</taxon>
        <taxon>Sar</taxon>
        <taxon>Alveolata</taxon>
        <taxon>Apicomplexa</taxon>
        <taxon>Aconoidasida</taxon>
        <taxon>Haemosporida</taxon>
        <taxon>Plasmodiidae</taxon>
        <taxon>Plasmodium</taxon>
        <taxon>Plasmodium (Plasmodium)</taxon>
    </lineage>
</organism>
<evidence type="ECO:0000256" key="1">
    <source>
        <dbReference type="ARBA" id="ARBA00004273"/>
    </source>
</evidence>
<comment type="function">
    <text evidence="10">Lyase that catalyzes the covalent linking of the heme group to the cytochrome C apoprotein to produce the mature functional cytochrome.</text>
</comment>
<evidence type="ECO:0000256" key="10">
    <source>
        <dbReference type="RuleBase" id="RU363130"/>
    </source>
</evidence>
<comment type="similarity">
    <text evidence="2 10">Belongs to the cytochrome c-type heme lyase family.</text>
</comment>
<dbReference type="Pfam" id="PF01265">
    <property type="entry name" value="Cyto_heme_lyase"/>
    <property type="match status" value="1"/>
</dbReference>
<keyword evidence="3 10" id="KW-0349">Heme</keyword>
<evidence type="ECO:0000256" key="7">
    <source>
        <dbReference type="ARBA" id="ARBA00023128"/>
    </source>
</evidence>
<evidence type="ECO:0000313" key="13">
    <source>
        <dbReference type="Proteomes" id="UP000078546"/>
    </source>
</evidence>
<sequence>MKQQGWGRKHLEKTLKEKKTSSRFSNFVLSISKECAASDVVMTSLLKIRMAKWRNSSMCCAFCHMLTPSFTHIFFRTLFAHLANDRNLSKTGNPEECGGKAKCPTTTIGRQNRLGVVENVINERNMMPEIPNYSLKENGDFSLNRKRHISSIPKNNSEYWLYPSSQQFYNSLMRKNKDIDKNYIDAVVSIHNEVNEESWKQILKYEYMHKKKCNHVTLQRFLGKFDDLSLKAKIRSTFSGYKGEARLARLTNLDDHLTDTTATSREYPNGSKRENNAIRRVQIYIDVRPAMDSLSNVWDREAQNYVVAIKQCGENAEERIN</sequence>
<evidence type="ECO:0000256" key="6">
    <source>
        <dbReference type="ARBA" id="ARBA00023004"/>
    </source>
</evidence>
<reference evidence="13 14" key="2">
    <citation type="submission" date="2016-05" db="EMBL/GenBank/DDBJ databases">
        <authorList>
            <person name="Naeem Raeece"/>
        </authorList>
    </citation>
    <scope>NUCLEOTIDE SEQUENCE [LARGE SCALE GENOMIC DNA]</scope>
</reference>
<evidence type="ECO:0000256" key="9">
    <source>
        <dbReference type="ARBA" id="ARBA00023239"/>
    </source>
</evidence>
<evidence type="ECO:0000313" key="12">
    <source>
        <dbReference type="EMBL" id="SBS98361.1"/>
    </source>
</evidence>
<dbReference type="EMBL" id="FLQU01000639">
    <property type="protein sequence ID" value="SBS88563.1"/>
    <property type="molecule type" value="Genomic_DNA"/>
</dbReference>
<evidence type="ECO:0000256" key="8">
    <source>
        <dbReference type="ARBA" id="ARBA00023136"/>
    </source>
</evidence>
<comment type="catalytic activity">
    <reaction evidence="10">
        <text>holo-[cytochrome c] = apo-[cytochrome c] + heme b</text>
        <dbReference type="Rhea" id="RHEA:22648"/>
        <dbReference type="Rhea" id="RHEA-COMP:10725"/>
        <dbReference type="Rhea" id="RHEA-COMP:10726"/>
        <dbReference type="ChEBI" id="CHEBI:29950"/>
        <dbReference type="ChEBI" id="CHEBI:60344"/>
        <dbReference type="ChEBI" id="CHEBI:83739"/>
        <dbReference type="EC" id="4.4.1.17"/>
    </reaction>
</comment>
<proteinExistence type="inferred from homology"/>
<name>A0A1A8X175_PLAOA</name>
<gene>
    <name evidence="12" type="ORF">POVCU1_045550</name>
    <name evidence="11" type="ORF">POVCU2_0049190</name>
</gene>
<dbReference type="GO" id="GO:0004408">
    <property type="term" value="F:holocytochrome-c synthase activity"/>
    <property type="evidence" value="ECO:0007669"/>
    <property type="project" value="UniProtKB-EC"/>
</dbReference>
<keyword evidence="9 10" id="KW-0456">Lyase</keyword>
<comment type="subcellular location">
    <subcellularLocation>
        <location evidence="1 10">Mitochondrion inner membrane</location>
    </subcellularLocation>
</comment>
<dbReference type="EMBL" id="FLQV01000830">
    <property type="protein sequence ID" value="SBS98361.1"/>
    <property type="molecule type" value="Genomic_DNA"/>
</dbReference>
<keyword evidence="5 10" id="KW-0999">Mitochondrion inner membrane</keyword>
<dbReference type="EC" id="4.4.1.17" evidence="10"/>
<evidence type="ECO:0000256" key="4">
    <source>
        <dbReference type="ARBA" id="ARBA00022723"/>
    </source>
</evidence>
<protein>
    <recommendedName>
        <fullName evidence="10">Holocytochrome c-type synthase</fullName>
        <ecNumber evidence="10">4.4.1.17</ecNumber>
    </recommendedName>
</protein>
<dbReference type="Proteomes" id="UP000078546">
    <property type="component" value="Unassembled WGS sequence"/>
</dbReference>
<keyword evidence="6 10" id="KW-0408">Iron</keyword>
<evidence type="ECO:0000256" key="2">
    <source>
        <dbReference type="ARBA" id="ARBA00007255"/>
    </source>
</evidence>
<dbReference type="Proteomes" id="UP000078560">
    <property type="component" value="Unassembled WGS sequence"/>
</dbReference>
<dbReference type="GO" id="GO:0005743">
    <property type="term" value="C:mitochondrial inner membrane"/>
    <property type="evidence" value="ECO:0007669"/>
    <property type="project" value="UniProtKB-SubCell"/>
</dbReference>
<evidence type="ECO:0000256" key="3">
    <source>
        <dbReference type="ARBA" id="ARBA00022617"/>
    </source>
</evidence>
<reference evidence="12" key="1">
    <citation type="submission" date="2016-05" db="EMBL/GenBank/DDBJ databases">
        <authorList>
            <person name="Lavstsen T."/>
            <person name="Jespersen J.S."/>
        </authorList>
    </citation>
    <scope>NUCLEOTIDE SEQUENCE [LARGE SCALE GENOMIC DNA]</scope>
</reference>
<dbReference type="AlphaFoldDB" id="A0A1A8X175"/>
<dbReference type="PANTHER" id="PTHR12743:SF8">
    <property type="entry name" value="PROTEIN HRI1"/>
    <property type="match status" value="1"/>
</dbReference>
<evidence type="ECO:0000313" key="14">
    <source>
        <dbReference type="Proteomes" id="UP000078560"/>
    </source>
</evidence>